<comment type="subcellular location">
    <subcellularLocation>
        <location evidence="2 12">Nucleus</location>
    </subcellularLocation>
</comment>
<dbReference type="GO" id="GO:0031123">
    <property type="term" value="P:RNA 3'-end processing"/>
    <property type="evidence" value="ECO:0007669"/>
    <property type="project" value="InterPro"/>
</dbReference>
<dbReference type="Pfam" id="PF20750">
    <property type="entry name" value="PAP_NTPase"/>
    <property type="match status" value="1"/>
</dbReference>
<dbReference type="GO" id="GO:0005634">
    <property type="term" value="C:nucleus"/>
    <property type="evidence" value="ECO:0007669"/>
    <property type="project" value="UniProtKB-SubCell"/>
</dbReference>
<dbReference type="SUPFAM" id="SSF81631">
    <property type="entry name" value="PAP/OAS1 substrate-binding domain"/>
    <property type="match status" value="1"/>
</dbReference>
<keyword evidence="6 14" id="KW-0479">Metal-binding</keyword>
<dbReference type="KEGG" id="abe:ARB_02091"/>
<feature type="binding site" evidence="13">
    <location>
        <begin position="109"/>
        <end position="111"/>
    </location>
    <ligand>
        <name>ATP</name>
        <dbReference type="ChEBI" id="CHEBI:30616"/>
    </ligand>
</feature>
<dbReference type="InterPro" id="IPR014492">
    <property type="entry name" value="PolyA_polymerase"/>
</dbReference>
<feature type="binding site" evidence="13">
    <location>
        <begin position="245"/>
        <end position="246"/>
    </location>
    <ligand>
        <name>ATP</name>
        <dbReference type="ChEBI" id="CHEBI:30616"/>
    </ligand>
</feature>
<evidence type="ECO:0000256" key="6">
    <source>
        <dbReference type="ARBA" id="ARBA00022723"/>
    </source>
</evidence>
<feature type="binding site" evidence="13">
    <location>
        <position position="227"/>
    </location>
    <ligand>
        <name>ATP</name>
        <dbReference type="ChEBI" id="CHEBI:30616"/>
    </ligand>
</feature>
<evidence type="ECO:0000256" key="13">
    <source>
        <dbReference type="PIRSR" id="PIRSR018425-1"/>
    </source>
</evidence>
<dbReference type="Proteomes" id="UP000008866">
    <property type="component" value="Unassembled WGS sequence"/>
</dbReference>
<dbReference type="Pfam" id="PF04926">
    <property type="entry name" value="PAP_RNA-bind"/>
    <property type="match status" value="1"/>
</dbReference>
<keyword evidence="11 12" id="KW-0539">Nucleus</keyword>
<comment type="function">
    <text evidence="12">Polymerase that creates the 3'-poly(A) tail of mRNA's.</text>
</comment>
<dbReference type="RefSeq" id="XP_003011538.1">
    <property type="nucleotide sequence ID" value="XM_003011492.1"/>
</dbReference>
<dbReference type="GO" id="GO:0046872">
    <property type="term" value="F:metal ion binding"/>
    <property type="evidence" value="ECO:0007669"/>
    <property type="project" value="UniProtKB-KW"/>
</dbReference>
<evidence type="ECO:0000256" key="7">
    <source>
        <dbReference type="ARBA" id="ARBA00022741"/>
    </source>
</evidence>
<dbReference type="PANTHER" id="PTHR10682:SF10">
    <property type="entry name" value="POLYNUCLEOTIDE ADENYLYLTRANSFERASE"/>
    <property type="match status" value="1"/>
</dbReference>
<dbReference type="InterPro" id="IPR048840">
    <property type="entry name" value="PolA_pol_NTPase"/>
</dbReference>
<feature type="binding site" evidence="13">
    <location>
        <position position="166"/>
    </location>
    <ligand>
        <name>ATP</name>
        <dbReference type="ChEBI" id="CHEBI:30616"/>
    </ligand>
</feature>
<evidence type="ECO:0000259" key="17">
    <source>
        <dbReference type="Pfam" id="PF04928"/>
    </source>
</evidence>
<comment type="caution">
    <text evidence="19">The sequence shown here is derived from an EMBL/GenBank/DDBJ whole genome shotgun (WGS) entry which is preliminary data.</text>
</comment>
<evidence type="ECO:0000256" key="8">
    <source>
        <dbReference type="ARBA" id="ARBA00022840"/>
    </source>
</evidence>
<keyword evidence="4 12" id="KW-0507">mRNA processing</keyword>
<dbReference type="GeneID" id="9523308"/>
<evidence type="ECO:0000256" key="14">
    <source>
        <dbReference type="PIRSR" id="PIRSR018425-2"/>
    </source>
</evidence>
<comment type="similarity">
    <text evidence="3 12">Belongs to the poly(A) polymerase family.</text>
</comment>
<evidence type="ECO:0000259" key="16">
    <source>
        <dbReference type="Pfam" id="PF04926"/>
    </source>
</evidence>
<feature type="domain" description="Poly(A) polymerase nucleotidyltransferase" evidence="18">
    <location>
        <begin position="105"/>
        <end position="213"/>
    </location>
</feature>
<evidence type="ECO:0000256" key="15">
    <source>
        <dbReference type="SAM" id="MobiDB-lite"/>
    </source>
</evidence>
<dbReference type="FunFam" id="3.30.70.590:FF:000003">
    <property type="entry name" value="Poly(A) polymerase"/>
    <property type="match status" value="1"/>
</dbReference>
<comment type="cofactor">
    <cofactor evidence="1">
        <name>Mn(2+)</name>
        <dbReference type="ChEBI" id="CHEBI:29035"/>
    </cofactor>
</comment>
<evidence type="ECO:0000259" key="18">
    <source>
        <dbReference type="Pfam" id="PF20750"/>
    </source>
</evidence>
<feature type="compositionally biased region" description="Polar residues" evidence="15">
    <location>
        <begin position="625"/>
        <end position="637"/>
    </location>
</feature>
<accession>D4B0W3</accession>
<dbReference type="InterPro" id="IPR007012">
    <property type="entry name" value="PolA_pol_cen_dom"/>
</dbReference>
<keyword evidence="8 12" id="KW-0067">ATP-binding</keyword>
<dbReference type="GO" id="GO:0005524">
    <property type="term" value="F:ATP binding"/>
    <property type="evidence" value="ECO:0007669"/>
    <property type="project" value="UniProtKB-UniRule"/>
</dbReference>
<name>D4B0W3_ARTBC</name>
<dbReference type="Pfam" id="PF04928">
    <property type="entry name" value="PAP_central"/>
    <property type="match status" value="1"/>
</dbReference>
<gene>
    <name evidence="19" type="ORF">ARB_02091</name>
</gene>
<comment type="cofactor">
    <cofactor evidence="14">
        <name>Mg(2+)</name>
        <dbReference type="ChEBI" id="CHEBI:18420"/>
    </cofactor>
    <text evidence="14">Binds 2 magnesium ions. Also active with manganese.</text>
</comment>
<dbReference type="HOGENOM" id="CLU_011511_4_1_1"/>
<sequence>MAASQSRQWGITPPLSSALPTPSELAENDALIAELKLQNNFEPPSETEKRFVWLFKNAFACLGNTNSSGLFFRKQTLHLLQRVTIEFIKVVSKEKGLSQAAIDASGGSDIDTLVVAPKHVMREDFFAHFPAVLEKHAPKDAIEKMTPVPDAFVPIIKIEISGISIDLIFARLIVSSVPPNLDLKNKDLLRGLDEREIRCVNGTRVTDEILELVPQQKTFRLALRAIKLWAQRRAIYSNIVGFPGGVAWAMLVARVCQLYPQATGSVIVGKFFRIMNQWSWPQPVLLKHIEDGPLHMKVWNPKVGSQLCFFIPKALTDFSFQIYHGDRFHLMPIITPAYPSMCATHNVSMSTKAVILRELRRGGDMVDKIFVGQRRWSDLFARHSFFSADYKYYLSINSTSTSKEAQAIWSGLVESKLRHLVGALDRKSSIEIAHPFPKGFERVHICKTDEEVDAVKAGSMKYQADDTKTATTDETNDPTHIAAAENANENVGIAEAEKPTGENKYTLYTTTYYIGLELKPLAPDISSDTHMFKNTCTSWAQYQPGVNDLNISHVRNYDLPDDVFQPGEARPTRPKKKVVKKVEQTISQKRNIDAVDMLFFLLPGPRNIRISVEAPRLAERDGDSSYDSLDIATTNSGDVPLKQGDPSTQGRSWPHPFRSLASTTFFFFAAKPACQHKKTRKRKKTSSNHQNLLSITNWLI</sequence>
<feature type="domain" description="Poly(A) polymerase RNA-binding" evidence="16">
    <location>
        <begin position="384"/>
        <end position="572"/>
    </location>
</feature>
<evidence type="ECO:0000256" key="2">
    <source>
        <dbReference type="ARBA" id="ARBA00004123"/>
    </source>
</evidence>
<keyword evidence="5 12" id="KW-0808">Transferase</keyword>
<feature type="binding site" evidence="14">
    <location>
        <position position="166"/>
    </location>
    <ligand>
        <name>Mg(2+)</name>
        <dbReference type="ChEBI" id="CHEBI:18420"/>
        <label>2</label>
        <note>catalytic</note>
    </ligand>
</feature>
<feature type="region of interest" description="Disordered" evidence="15">
    <location>
        <begin position="620"/>
        <end position="653"/>
    </location>
</feature>
<evidence type="ECO:0000256" key="1">
    <source>
        <dbReference type="ARBA" id="ARBA00001936"/>
    </source>
</evidence>
<evidence type="ECO:0000256" key="9">
    <source>
        <dbReference type="ARBA" id="ARBA00022842"/>
    </source>
</evidence>
<feature type="binding site" evidence="14">
    <location>
        <position position="109"/>
    </location>
    <ligand>
        <name>Mg(2+)</name>
        <dbReference type="ChEBI" id="CHEBI:18420"/>
        <label>1</label>
        <note>catalytic</note>
    </ligand>
</feature>
<keyword evidence="7 12" id="KW-0547">Nucleotide-binding</keyword>
<dbReference type="eggNOG" id="KOG2245">
    <property type="taxonomic scope" value="Eukaryota"/>
</dbReference>
<organism evidence="19 20">
    <name type="scientific">Arthroderma benhamiae (strain ATCC MYA-4681 / CBS 112371)</name>
    <name type="common">Trichophyton mentagrophytes</name>
    <dbReference type="NCBI Taxonomy" id="663331"/>
    <lineage>
        <taxon>Eukaryota</taxon>
        <taxon>Fungi</taxon>
        <taxon>Dikarya</taxon>
        <taxon>Ascomycota</taxon>
        <taxon>Pezizomycotina</taxon>
        <taxon>Eurotiomycetes</taxon>
        <taxon>Eurotiomycetidae</taxon>
        <taxon>Onygenales</taxon>
        <taxon>Arthrodermataceae</taxon>
        <taxon>Trichophyton</taxon>
    </lineage>
</organism>
<feature type="binding site" evidence="14">
    <location>
        <position position="111"/>
    </location>
    <ligand>
        <name>Mg(2+)</name>
        <dbReference type="ChEBI" id="CHEBI:18420"/>
        <label>2</label>
        <note>catalytic</note>
    </ligand>
</feature>
<comment type="catalytic activity">
    <reaction evidence="12">
        <text>RNA(n) + ATP = RNA(n)-3'-adenine ribonucleotide + diphosphate</text>
        <dbReference type="Rhea" id="RHEA:11332"/>
        <dbReference type="Rhea" id="RHEA-COMP:14527"/>
        <dbReference type="Rhea" id="RHEA-COMP:17347"/>
        <dbReference type="ChEBI" id="CHEBI:30616"/>
        <dbReference type="ChEBI" id="CHEBI:33019"/>
        <dbReference type="ChEBI" id="CHEBI:140395"/>
        <dbReference type="ChEBI" id="CHEBI:173115"/>
        <dbReference type="EC" id="2.7.7.19"/>
    </reaction>
</comment>
<dbReference type="Gene3D" id="3.30.70.590">
    <property type="entry name" value="Poly(A) polymerase predicted RNA binding domain"/>
    <property type="match status" value="1"/>
</dbReference>
<reference evidence="20" key="1">
    <citation type="journal article" date="2011" name="Genome Biol.">
        <title>Comparative and functional genomics provide insights into the pathogenicity of dermatophytic fungi.</title>
        <authorList>
            <person name="Burmester A."/>
            <person name="Shelest E."/>
            <person name="Gloeckner G."/>
            <person name="Heddergott C."/>
            <person name="Schindler S."/>
            <person name="Staib P."/>
            <person name="Heidel A."/>
            <person name="Felder M."/>
            <person name="Petzold A."/>
            <person name="Szafranski K."/>
            <person name="Feuermann M."/>
            <person name="Pedruzzi I."/>
            <person name="Priebe S."/>
            <person name="Groth M."/>
            <person name="Winkler R."/>
            <person name="Li W."/>
            <person name="Kniemeyer O."/>
            <person name="Schroeckh V."/>
            <person name="Hertweck C."/>
            <person name="Hube B."/>
            <person name="White T.C."/>
            <person name="Platzer M."/>
            <person name="Guthke R."/>
            <person name="Heitman J."/>
            <person name="Woestemeyer J."/>
            <person name="Zipfel P.F."/>
            <person name="Monod M."/>
            <person name="Brakhage A.A."/>
        </authorList>
    </citation>
    <scope>NUCLEOTIDE SEQUENCE [LARGE SCALE GENOMIC DNA]</scope>
    <source>
        <strain evidence="20">ATCC MYA-4681 / CBS 112371</strain>
    </source>
</reference>
<dbReference type="PIRSF" id="PIRSF018425">
    <property type="entry name" value="PolyA_polymerase"/>
    <property type="match status" value="1"/>
</dbReference>
<feature type="region of interest" description="Disordered" evidence="15">
    <location>
        <begin position="1"/>
        <end position="22"/>
    </location>
</feature>
<feature type="binding site" evidence="13">
    <location>
        <position position="236"/>
    </location>
    <ligand>
        <name>ATP</name>
        <dbReference type="ChEBI" id="CHEBI:30616"/>
    </ligand>
</feature>
<dbReference type="GO" id="GO:1990817">
    <property type="term" value="F:poly(A) RNA polymerase activity"/>
    <property type="evidence" value="ECO:0007669"/>
    <property type="project" value="UniProtKB-UniRule"/>
</dbReference>
<evidence type="ECO:0000256" key="5">
    <source>
        <dbReference type="ARBA" id="ARBA00022679"/>
    </source>
</evidence>
<dbReference type="PANTHER" id="PTHR10682">
    <property type="entry name" value="POLY A POLYMERASE"/>
    <property type="match status" value="1"/>
</dbReference>
<dbReference type="CDD" id="cd05402">
    <property type="entry name" value="NT_PAP_TUTase"/>
    <property type="match status" value="1"/>
</dbReference>
<evidence type="ECO:0000256" key="4">
    <source>
        <dbReference type="ARBA" id="ARBA00022664"/>
    </source>
</evidence>
<dbReference type="FunFam" id="1.10.1410.10:FF:000001">
    <property type="entry name" value="Putative poly(A) polymerase gamma"/>
    <property type="match status" value="1"/>
</dbReference>
<keyword evidence="9 14" id="KW-0460">Magnesium</keyword>
<evidence type="ECO:0000256" key="10">
    <source>
        <dbReference type="ARBA" id="ARBA00023211"/>
    </source>
</evidence>
<evidence type="ECO:0000256" key="12">
    <source>
        <dbReference type="PIRNR" id="PIRNR018425"/>
    </source>
</evidence>
<dbReference type="EMBL" id="ABSU01000025">
    <property type="protein sequence ID" value="EFE30898.1"/>
    <property type="molecule type" value="Genomic_DNA"/>
</dbReference>
<dbReference type="InterPro" id="IPR043519">
    <property type="entry name" value="NT_sf"/>
</dbReference>
<protein>
    <recommendedName>
        <fullName evidence="12">Poly(A) polymerase</fullName>
        <ecNumber evidence="12">2.7.7.19</ecNumber>
    </recommendedName>
</protein>
<dbReference type="GO" id="GO:0003723">
    <property type="term" value="F:RNA binding"/>
    <property type="evidence" value="ECO:0007669"/>
    <property type="project" value="UniProtKB-UniRule"/>
</dbReference>
<dbReference type="SUPFAM" id="SSF81301">
    <property type="entry name" value="Nucleotidyltransferase"/>
    <property type="match status" value="1"/>
</dbReference>
<dbReference type="EC" id="2.7.7.19" evidence="12"/>
<evidence type="ECO:0000256" key="3">
    <source>
        <dbReference type="ARBA" id="ARBA00010912"/>
    </source>
</evidence>
<feature type="compositionally biased region" description="Low complexity" evidence="15">
    <location>
        <begin position="12"/>
        <end position="22"/>
    </location>
</feature>
<dbReference type="OMA" id="EWKWPQP"/>
<evidence type="ECO:0000313" key="19">
    <source>
        <dbReference type="EMBL" id="EFE30898.1"/>
    </source>
</evidence>
<dbReference type="STRING" id="663331.D4B0W3"/>
<dbReference type="GO" id="GO:0006397">
    <property type="term" value="P:mRNA processing"/>
    <property type="evidence" value="ECO:0007669"/>
    <property type="project" value="UniProtKB-KW"/>
</dbReference>
<dbReference type="Gene3D" id="3.30.460.10">
    <property type="entry name" value="Beta Polymerase, domain 2"/>
    <property type="match status" value="1"/>
</dbReference>
<proteinExistence type="inferred from homology"/>
<feature type="binding site" evidence="14">
    <location>
        <position position="111"/>
    </location>
    <ligand>
        <name>Mg(2+)</name>
        <dbReference type="ChEBI" id="CHEBI:18420"/>
        <label>1</label>
        <note>catalytic</note>
    </ligand>
</feature>
<evidence type="ECO:0000313" key="20">
    <source>
        <dbReference type="Proteomes" id="UP000008866"/>
    </source>
</evidence>
<dbReference type="Gene3D" id="1.10.1410.10">
    <property type="match status" value="1"/>
</dbReference>
<dbReference type="InterPro" id="IPR007010">
    <property type="entry name" value="PolA_pol_RNA-bd_dom"/>
</dbReference>
<keyword evidence="20" id="KW-1185">Reference proteome</keyword>
<feature type="domain" description="Poly(A) polymerase central" evidence="17">
    <location>
        <begin position="218"/>
        <end position="381"/>
    </location>
</feature>
<evidence type="ECO:0000256" key="11">
    <source>
        <dbReference type="ARBA" id="ARBA00023242"/>
    </source>
</evidence>
<feature type="binding site" evidence="14">
    <location>
        <position position="109"/>
    </location>
    <ligand>
        <name>Mg(2+)</name>
        <dbReference type="ChEBI" id="CHEBI:18420"/>
        <label>2</label>
        <note>catalytic</note>
    </ligand>
</feature>
<dbReference type="SUPFAM" id="SSF55003">
    <property type="entry name" value="PAP/Archaeal CCA-adding enzyme, C-terminal domain"/>
    <property type="match status" value="1"/>
</dbReference>
<keyword evidence="10" id="KW-0464">Manganese</keyword>
<dbReference type="InterPro" id="IPR011068">
    <property type="entry name" value="NuclTrfase_I-like_C"/>
</dbReference>
<dbReference type="AlphaFoldDB" id="D4B0W3"/>